<reference evidence="3 4" key="1">
    <citation type="journal article" date="2012" name="Int. J. Syst. Evol. Microbiol.">
        <title>Characterization of Tetragenococcus strains from sugar thick juice reveals a novel species, Tetragenococcus osmophilus sp. nov., and divides Tetragenococcus halophilus into two subspecies, T. halophilus subsp. halophilus subsp. nov. and T. halophilus subsp. flandriensis subsp. nov.</title>
        <authorList>
            <person name="Juste A."/>
            <person name="Van Trappen S."/>
            <person name="Verreth C."/>
            <person name="Cleenwerck I."/>
            <person name="De Vos P."/>
            <person name="Lievens B."/>
            <person name="Willems K.A."/>
        </authorList>
    </citation>
    <scope>NUCLEOTIDE SEQUENCE [LARGE SCALE GENOMIC DNA]</scope>
    <source>
        <strain evidence="3 4">LMG 26042</strain>
    </source>
</reference>
<dbReference type="InterPro" id="IPR002347">
    <property type="entry name" value="SDR_fam"/>
</dbReference>
<dbReference type="InterPro" id="IPR020904">
    <property type="entry name" value="Sc_DH/Rdtase_CS"/>
</dbReference>
<dbReference type="Proteomes" id="UP000280475">
    <property type="component" value="Chromosome"/>
</dbReference>
<dbReference type="PROSITE" id="PS00061">
    <property type="entry name" value="ADH_SHORT"/>
    <property type="match status" value="1"/>
</dbReference>
<dbReference type="Pfam" id="PF13561">
    <property type="entry name" value="adh_short_C2"/>
    <property type="match status" value="1"/>
</dbReference>
<dbReference type="PANTHER" id="PTHR42760">
    <property type="entry name" value="SHORT-CHAIN DEHYDROGENASES/REDUCTASES FAMILY MEMBER"/>
    <property type="match status" value="1"/>
</dbReference>
<accession>A0A3G5FHM8</accession>
<dbReference type="FunFam" id="3.40.50.720:FF:000084">
    <property type="entry name" value="Short-chain dehydrogenase reductase"/>
    <property type="match status" value="1"/>
</dbReference>
<evidence type="ECO:0000313" key="4">
    <source>
        <dbReference type="Proteomes" id="UP000280475"/>
    </source>
</evidence>
<dbReference type="PRINTS" id="PR00081">
    <property type="entry name" value="GDHRDH"/>
</dbReference>
<evidence type="ECO:0000256" key="2">
    <source>
        <dbReference type="ARBA" id="ARBA00023002"/>
    </source>
</evidence>
<dbReference type="GO" id="GO:0016616">
    <property type="term" value="F:oxidoreductase activity, acting on the CH-OH group of donors, NAD or NADP as acceptor"/>
    <property type="evidence" value="ECO:0007669"/>
    <property type="project" value="TreeGrafter"/>
</dbReference>
<dbReference type="SUPFAM" id="SSF51735">
    <property type="entry name" value="NAD(P)-binding Rossmann-fold domains"/>
    <property type="match status" value="1"/>
</dbReference>
<dbReference type="NCBIfam" id="NF005309">
    <property type="entry name" value="PRK06841.1"/>
    <property type="match status" value="1"/>
</dbReference>
<sequence>MSFQEFDKDFNLTDKVAVVTGGSSGIGRAITELYFKKGARVALLDLKETVEEDAAKISEENIIGIKTNVTKKSSVKEALDKTKKVFGKIDIVVNCAGVALLEKAKDISEEDWDKTIDLNLKGTFLVNQTFGNELIAADNGGKIINMASQGGVVALDKHIAYNTSKAGIIMMTKVLGMEWAEYNIQVNAISPTVILTELGEKAWAGEVGENMKKQIPAGRFGYPEEVAGVALFLASDAANLITGENVVIDGGYTIK</sequence>
<dbReference type="GO" id="GO:0008206">
    <property type="term" value="P:bile acid metabolic process"/>
    <property type="evidence" value="ECO:0007669"/>
    <property type="project" value="UniProtKB-ARBA"/>
</dbReference>
<evidence type="ECO:0000256" key="1">
    <source>
        <dbReference type="ARBA" id="ARBA00006484"/>
    </source>
</evidence>
<evidence type="ECO:0000313" key="3">
    <source>
        <dbReference type="EMBL" id="AYW49857.1"/>
    </source>
</evidence>
<dbReference type="InterPro" id="IPR036291">
    <property type="entry name" value="NAD(P)-bd_dom_sf"/>
</dbReference>
<dbReference type="Gene3D" id="3.40.50.720">
    <property type="entry name" value="NAD(P)-binding Rossmann-like Domain"/>
    <property type="match status" value="1"/>
</dbReference>
<dbReference type="PANTHER" id="PTHR42760:SF115">
    <property type="entry name" value="3-OXOACYL-[ACYL-CARRIER-PROTEIN] REDUCTASE FABG"/>
    <property type="match status" value="1"/>
</dbReference>
<proteinExistence type="inferred from homology"/>
<dbReference type="PRINTS" id="PR00080">
    <property type="entry name" value="SDRFAMILY"/>
</dbReference>
<name>A0A3G5FHM8_TETHA</name>
<dbReference type="CDD" id="cd05233">
    <property type="entry name" value="SDR_c"/>
    <property type="match status" value="1"/>
</dbReference>
<organism evidence="3 4">
    <name type="scientific">Tetragenococcus halophilus</name>
    <name type="common">Pediococcus halophilus</name>
    <dbReference type="NCBI Taxonomy" id="51669"/>
    <lineage>
        <taxon>Bacteria</taxon>
        <taxon>Bacillati</taxon>
        <taxon>Bacillota</taxon>
        <taxon>Bacilli</taxon>
        <taxon>Lactobacillales</taxon>
        <taxon>Enterococcaceae</taxon>
        <taxon>Tetragenococcus</taxon>
    </lineage>
</organism>
<protein>
    <submittedName>
        <fullName evidence="3">D-threitol dehydrogenase</fullName>
    </submittedName>
</protein>
<dbReference type="NCBIfam" id="NF005559">
    <property type="entry name" value="PRK07231.1"/>
    <property type="match status" value="1"/>
</dbReference>
<gene>
    <name evidence="3" type="ORF">C7H83_04870</name>
</gene>
<dbReference type="RefSeq" id="WP_103892060.1">
    <property type="nucleotide sequence ID" value="NZ_CP027768.1"/>
</dbReference>
<keyword evidence="2" id="KW-0560">Oxidoreductase</keyword>
<comment type="similarity">
    <text evidence="1">Belongs to the short-chain dehydrogenases/reductases (SDR) family.</text>
</comment>
<dbReference type="AlphaFoldDB" id="A0A3G5FHM8"/>
<dbReference type="EMBL" id="CP027768">
    <property type="protein sequence ID" value="AYW49857.1"/>
    <property type="molecule type" value="Genomic_DNA"/>
</dbReference>